<organism evidence="4 5">
    <name type="scientific">Metschnikowia bicuspidata</name>
    <dbReference type="NCBI Taxonomy" id="27322"/>
    <lineage>
        <taxon>Eukaryota</taxon>
        <taxon>Fungi</taxon>
        <taxon>Dikarya</taxon>
        <taxon>Ascomycota</taxon>
        <taxon>Saccharomycotina</taxon>
        <taxon>Pichiomycetes</taxon>
        <taxon>Metschnikowiaceae</taxon>
        <taxon>Metschnikowia</taxon>
    </lineage>
</organism>
<dbReference type="OrthoDB" id="3995136at2759"/>
<feature type="compositionally biased region" description="Basic and acidic residues" evidence="2">
    <location>
        <begin position="56"/>
        <end position="65"/>
    </location>
</feature>
<evidence type="ECO:0000256" key="1">
    <source>
        <dbReference type="SAM" id="Coils"/>
    </source>
</evidence>
<feature type="region of interest" description="Disordered" evidence="2">
    <location>
        <begin position="1"/>
        <end position="81"/>
    </location>
</feature>
<protein>
    <recommendedName>
        <fullName evidence="3">Inner kinetochore subunit AME1 domain-containing protein</fullName>
    </recommendedName>
</protein>
<proteinExistence type="predicted"/>
<name>A0A4P9ZBR4_9ASCO</name>
<dbReference type="Proteomes" id="UP000268321">
    <property type="component" value="Unassembled WGS sequence"/>
</dbReference>
<evidence type="ECO:0000256" key="2">
    <source>
        <dbReference type="SAM" id="MobiDB-lite"/>
    </source>
</evidence>
<keyword evidence="1" id="KW-0175">Coiled coil</keyword>
<evidence type="ECO:0000259" key="3">
    <source>
        <dbReference type="Pfam" id="PF20994"/>
    </source>
</evidence>
<feature type="coiled-coil region" evidence="1">
    <location>
        <begin position="189"/>
        <end position="244"/>
    </location>
</feature>
<feature type="region of interest" description="Disordered" evidence="2">
    <location>
        <begin position="107"/>
        <end position="127"/>
    </location>
</feature>
<gene>
    <name evidence="4" type="ORF">METBISCDRAFT_27472</name>
</gene>
<feature type="domain" description="Inner kinetochore subunit AME1" evidence="3">
    <location>
        <begin position="167"/>
        <end position="303"/>
    </location>
</feature>
<keyword evidence="5" id="KW-1185">Reference proteome</keyword>
<dbReference type="EMBL" id="ML004461">
    <property type="protein sequence ID" value="RKP30295.1"/>
    <property type="molecule type" value="Genomic_DNA"/>
</dbReference>
<evidence type="ECO:0000313" key="5">
    <source>
        <dbReference type="Proteomes" id="UP000268321"/>
    </source>
</evidence>
<dbReference type="Pfam" id="PF20994">
    <property type="entry name" value="CENPU"/>
    <property type="match status" value="1"/>
</dbReference>
<reference evidence="5" key="1">
    <citation type="journal article" date="2018" name="Nat. Microbiol.">
        <title>Leveraging single-cell genomics to expand the fungal tree of life.</title>
        <authorList>
            <person name="Ahrendt S.R."/>
            <person name="Quandt C.A."/>
            <person name="Ciobanu D."/>
            <person name="Clum A."/>
            <person name="Salamov A."/>
            <person name="Andreopoulos B."/>
            <person name="Cheng J.F."/>
            <person name="Woyke T."/>
            <person name="Pelin A."/>
            <person name="Henrissat B."/>
            <person name="Reynolds N.K."/>
            <person name="Benny G.L."/>
            <person name="Smith M.E."/>
            <person name="James T.Y."/>
            <person name="Grigoriev I.V."/>
        </authorList>
    </citation>
    <scope>NUCLEOTIDE SEQUENCE [LARGE SCALE GENOMIC DNA]</scope>
    <source>
        <strain evidence="5">Baker2002</strain>
    </source>
</reference>
<evidence type="ECO:0000313" key="4">
    <source>
        <dbReference type="EMBL" id="RKP30295.1"/>
    </source>
</evidence>
<dbReference type="InterPro" id="IPR048743">
    <property type="entry name" value="AME1"/>
</dbReference>
<accession>A0A4P9ZBR4</accession>
<dbReference type="AlphaFoldDB" id="A0A4P9ZBR4"/>
<sequence length="311" mass="34593">MSGVGSSLADSAKASVKDKFSPVKRALTAPEPVPASQPATNADGTVKRKRGRPKKHEQVAKERTVTRKSLRIGDKPAAGPANKAVSALATLPKPLSVLNFDQLLSPVESTSHSPGGSLDSAGSEKSENAPLRLHHIAQVNTLSVLLQYVKEHSPRSRLNDTVNEELILSEYKHNLCRLLEDLVQQHGAMHQLNRRLLEIQRTKNELRKQITDIRTRRSETASEIEQARQEHRAVEKKHRSLLEIVHSIENLKDLVDTGPADNARSETDLSRTVELQLESFARLFDPEWGLQRRIKAVNAKLASMLQGKENR</sequence>